<feature type="domain" description="RlmI-like PUA" evidence="9">
    <location>
        <begin position="62"/>
        <end position="108"/>
    </location>
</feature>
<dbReference type="OrthoDB" id="9805492at2"/>
<dbReference type="Gene3D" id="2.30.130.10">
    <property type="entry name" value="PUA domain"/>
    <property type="match status" value="1"/>
</dbReference>
<dbReference type="EMBL" id="PJKA01000002">
    <property type="protein sequence ID" value="PNC20278.1"/>
    <property type="molecule type" value="Genomic_DNA"/>
</dbReference>
<dbReference type="CDD" id="cd02440">
    <property type="entry name" value="AdoMet_MTases"/>
    <property type="match status" value="1"/>
</dbReference>
<dbReference type="InterPro" id="IPR041532">
    <property type="entry name" value="RlmI-like_PUA"/>
</dbReference>
<dbReference type="Gene3D" id="3.40.50.150">
    <property type="entry name" value="Vaccinia Virus protein VP39"/>
    <property type="match status" value="1"/>
</dbReference>
<evidence type="ECO:0000256" key="5">
    <source>
        <dbReference type="ARBA" id="ARBA00022691"/>
    </source>
</evidence>
<dbReference type="PANTHER" id="PTHR42873:SF1">
    <property type="entry name" value="S-ADENOSYLMETHIONINE-DEPENDENT METHYLTRANSFERASE DOMAIN-CONTAINING PROTEIN"/>
    <property type="match status" value="1"/>
</dbReference>
<dbReference type="Pfam" id="PF17785">
    <property type="entry name" value="PUA_3"/>
    <property type="match status" value="1"/>
</dbReference>
<gene>
    <name evidence="10" type="ORF">CXU22_00385</name>
</gene>
<evidence type="ECO:0000256" key="2">
    <source>
        <dbReference type="ARBA" id="ARBA00022490"/>
    </source>
</evidence>
<dbReference type="InterPro" id="IPR019614">
    <property type="entry name" value="SAM-dep_methyl-trfase"/>
</dbReference>
<evidence type="ECO:0000256" key="1">
    <source>
        <dbReference type="ARBA" id="ARBA00004496"/>
    </source>
</evidence>
<keyword evidence="4 10" id="KW-0808">Transferase</keyword>
<comment type="similarity">
    <text evidence="6">Belongs to the methyltransferase superfamily. RlmI family.</text>
</comment>
<dbReference type="SUPFAM" id="SSF53335">
    <property type="entry name" value="S-adenosyl-L-methionine-dependent methyltransferases"/>
    <property type="match status" value="1"/>
</dbReference>
<dbReference type="Pfam" id="PF10672">
    <property type="entry name" value="Methyltrans_SAM"/>
    <property type="match status" value="1"/>
</dbReference>
<feature type="region of interest" description="Disordered" evidence="7">
    <location>
        <begin position="1"/>
        <end position="40"/>
    </location>
</feature>
<evidence type="ECO:0000313" key="11">
    <source>
        <dbReference type="Proteomes" id="UP000236000"/>
    </source>
</evidence>
<reference evidence="10 11" key="1">
    <citation type="journal article" date="2017" name="BMC Genomics">
        <title>Genome sequencing of 39 Akkermansia muciniphila isolates reveals its population structure, genomic and functional diverisity, and global distribution in mammalian gut microbiotas.</title>
        <authorList>
            <person name="Guo X."/>
            <person name="Li S."/>
            <person name="Zhang J."/>
            <person name="Wu F."/>
            <person name="Li X."/>
            <person name="Wu D."/>
            <person name="Zhang M."/>
            <person name="Ou Z."/>
            <person name="Jie Z."/>
            <person name="Yan Q."/>
            <person name="Li P."/>
            <person name="Yi J."/>
            <person name="Peng Y."/>
        </authorList>
    </citation>
    <scope>NUCLEOTIDE SEQUENCE [LARGE SCALE GENOMIC DNA]</scope>
    <source>
        <strain evidence="10 11">GP24</strain>
    </source>
</reference>
<sequence>MNDFRNSRDSSDSRPRPAYRDRRSQPGRPRTAPKKNLFVNKSPEGSEQWLTPWVELKYFTYNPAVFPRMLGSVSGEIAPGSLVHVYDKNGELFGSGFWNEASRTPLRVVYHGKDAFTERDLDAALERAVKLRRDILRLDETTNAYRVLHGDSDGLGGLVVDRYADVLSLEVSTLAVWQRLDRWLPLLHRLCGTKRHVVQVDEGIARMEGIRAEDAPESPAPVRLVKIVENGITYEVDFAQGHKTGFFCDQRDNRLKFASLVKGAAVLDLCCYSGGFSIAAKMLGGAAEVTGVDLDEKAIAMAKRNGNINQQRIDFVHADAFVYARQMVRNGRLFDAVLLDPPKFIIGREGYEEGIKKYHDLNMLGLQCVRPGGLFVTCSCSGLLSPAEFEHTVIKAAQRQGRKLQIMAMTGPGWDHPFLSTYPEGRYLKVLWAIAL</sequence>
<evidence type="ECO:0000256" key="4">
    <source>
        <dbReference type="ARBA" id="ARBA00022679"/>
    </source>
</evidence>
<protein>
    <submittedName>
        <fullName evidence="10">Class I SAM-dependent rRNA methyltransferase</fullName>
    </submittedName>
</protein>
<dbReference type="GO" id="GO:0008168">
    <property type="term" value="F:methyltransferase activity"/>
    <property type="evidence" value="ECO:0007669"/>
    <property type="project" value="UniProtKB-KW"/>
</dbReference>
<dbReference type="GO" id="GO:0003723">
    <property type="term" value="F:RNA binding"/>
    <property type="evidence" value="ECO:0007669"/>
    <property type="project" value="InterPro"/>
</dbReference>
<dbReference type="Gene3D" id="3.30.750.80">
    <property type="entry name" value="RNA methyltransferase domain (HRMD) like"/>
    <property type="match status" value="1"/>
</dbReference>
<proteinExistence type="inferred from homology"/>
<evidence type="ECO:0000256" key="7">
    <source>
        <dbReference type="SAM" id="MobiDB-lite"/>
    </source>
</evidence>
<dbReference type="AlphaFoldDB" id="A0A2N8HGT9"/>
<dbReference type="Proteomes" id="UP000236000">
    <property type="component" value="Unassembled WGS sequence"/>
</dbReference>
<organism evidence="10 11">
    <name type="scientific">Akkermansia muciniphila</name>
    <dbReference type="NCBI Taxonomy" id="239935"/>
    <lineage>
        <taxon>Bacteria</taxon>
        <taxon>Pseudomonadati</taxon>
        <taxon>Verrucomicrobiota</taxon>
        <taxon>Verrucomicrobiia</taxon>
        <taxon>Verrucomicrobiales</taxon>
        <taxon>Akkermansiaceae</taxon>
        <taxon>Akkermansia</taxon>
    </lineage>
</organism>
<dbReference type="PROSITE" id="PS50890">
    <property type="entry name" value="PUA"/>
    <property type="match status" value="1"/>
</dbReference>
<dbReference type="GO" id="GO:0032259">
    <property type="term" value="P:methylation"/>
    <property type="evidence" value="ECO:0007669"/>
    <property type="project" value="UniProtKB-KW"/>
</dbReference>
<feature type="domain" description="S-adenosylmethionine-dependent methyltransferase" evidence="8">
    <location>
        <begin position="219"/>
        <end position="381"/>
    </location>
</feature>
<dbReference type="SUPFAM" id="SSF88697">
    <property type="entry name" value="PUA domain-like"/>
    <property type="match status" value="1"/>
</dbReference>
<dbReference type="GO" id="GO:0005737">
    <property type="term" value="C:cytoplasm"/>
    <property type="evidence" value="ECO:0007669"/>
    <property type="project" value="UniProtKB-SubCell"/>
</dbReference>
<evidence type="ECO:0000256" key="6">
    <source>
        <dbReference type="ARBA" id="ARBA00038091"/>
    </source>
</evidence>
<dbReference type="CDD" id="cd11572">
    <property type="entry name" value="RlmI_M_like"/>
    <property type="match status" value="1"/>
</dbReference>
<name>A0A2N8HGT9_9BACT</name>
<dbReference type="InterPro" id="IPR015947">
    <property type="entry name" value="PUA-like_sf"/>
</dbReference>
<comment type="caution">
    <text evidence="10">The sequence shown here is derived from an EMBL/GenBank/DDBJ whole genome shotgun (WGS) entry which is preliminary data.</text>
</comment>
<feature type="compositionally biased region" description="Basic and acidic residues" evidence="7">
    <location>
        <begin position="1"/>
        <end position="24"/>
    </location>
</feature>
<keyword evidence="2" id="KW-0963">Cytoplasm</keyword>
<evidence type="ECO:0000259" key="9">
    <source>
        <dbReference type="Pfam" id="PF17785"/>
    </source>
</evidence>
<keyword evidence="5" id="KW-0949">S-adenosyl-L-methionine</keyword>
<evidence type="ECO:0000259" key="8">
    <source>
        <dbReference type="Pfam" id="PF10672"/>
    </source>
</evidence>
<dbReference type="InterPro" id="IPR029063">
    <property type="entry name" value="SAM-dependent_MTases_sf"/>
</dbReference>
<dbReference type="PANTHER" id="PTHR42873">
    <property type="entry name" value="RIBOSOMAL RNA LARGE SUBUNIT METHYLTRANSFERASE"/>
    <property type="match status" value="1"/>
</dbReference>
<evidence type="ECO:0000313" key="10">
    <source>
        <dbReference type="EMBL" id="PNC20278.1"/>
    </source>
</evidence>
<keyword evidence="3 10" id="KW-0489">Methyltransferase</keyword>
<evidence type="ECO:0000256" key="3">
    <source>
        <dbReference type="ARBA" id="ARBA00022603"/>
    </source>
</evidence>
<accession>A0A2N8HGT9</accession>
<dbReference type="RefSeq" id="WP_102711407.1">
    <property type="nucleotide sequence ID" value="NZ_PJKA01000002.1"/>
</dbReference>
<comment type="subcellular location">
    <subcellularLocation>
        <location evidence="1">Cytoplasm</location>
    </subcellularLocation>
</comment>
<dbReference type="InterPro" id="IPR036974">
    <property type="entry name" value="PUA_sf"/>
</dbReference>